<name>A0ABM6NXA3_BURCE</name>
<dbReference type="Proteomes" id="UP000218103">
    <property type="component" value="Chromosome 1"/>
</dbReference>
<organism evidence="2 3">
    <name type="scientific">Burkholderia cepacia</name>
    <name type="common">Pseudomonas cepacia</name>
    <dbReference type="NCBI Taxonomy" id="292"/>
    <lineage>
        <taxon>Bacteria</taxon>
        <taxon>Pseudomonadati</taxon>
        <taxon>Pseudomonadota</taxon>
        <taxon>Betaproteobacteria</taxon>
        <taxon>Burkholderiales</taxon>
        <taxon>Burkholderiaceae</taxon>
        <taxon>Burkholderia</taxon>
        <taxon>Burkholderia cepacia complex</taxon>
    </lineage>
</organism>
<protein>
    <recommendedName>
        <fullName evidence="4">MarR family transcriptional regulator</fullName>
    </recommendedName>
</protein>
<sequence length="99" mass="10938">MSDFHSPRSGHRVSETQQDSFHSISVAKLSATQQMVMDCFDTPETLLTREEISAMTNLKLSSVCGRSRELIDAGRLAKRGKRECKATGKDQEQLGLPVA</sequence>
<proteinExistence type="predicted"/>
<gene>
    <name evidence="2" type="ORF">CO711_16765</name>
</gene>
<feature type="region of interest" description="Disordered" evidence="1">
    <location>
        <begin position="1"/>
        <end position="20"/>
    </location>
</feature>
<evidence type="ECO:0000313" key="2">
    <source>
        <dbReference type="EMBL" id="ATF78906.1"/>
    </source>
</evidence>
<dbReference type="RefSeq" id="WP_034195786.1">
    <property type="nucleotide sequence ID" value="NZ_BCNU01000004.1"/>
</dbReference>
<reference evidence="3" key="1">
    <citation type="submission" date="2017-09" db="EMBL/GenBank/DDBJ databases">
        <title>FDA dAtabase for Regulatory Grade micrObial Sequences (FDA-ARGOS): Supporting development and validation of Infectious Disease Dx tests.</title>
        <authorList>
            <person name="Minogue T."/>
            <person name="Wolcott M."/>
            <person name="Wasieloski L."/>
            <person name="Aguilar W."/>
            <person name="Moore D."/>
            <person name="Tallon L.J."/>
            <person name="Sadzewicz L."/>
            <person name="Ott S."/>
            <person name="Zhao X."/>
            <person name="Nagaraj S."/>
            <person name="Vavikolanu K."/>
            <person name="Aluvathingal J."/>
            <person name="Nadendla S."/>
            <person name="Sichtig H."/>
        </authorList>
    </citation>
    <scope>NUCLEOTIDE SEQUENCE [LARGE SCALE GENOMIC DNA]</scope>
    <source>
        <strain evidence="3">FDAARGOS_388</strain>
    </source>
</reference>
<keyword evidence="3" id="KW-1185">Reference proteome</keyword>
<evidence type="ECO:0008006" key="4">
    <source>
        <dbReference type="Google" id="ProtNLM"/>
    </source>
</evidence>
<evidence type="ECO:0000313" key="3">
    <source>
        <dbReference type="Proteomes" id="UP000218103"/>
    </source>
</evidence>
<evidence type="ECO:0000256" key="1">
    <source>
        <dbReference type="SAM" id="MobiDB-lite"/>
    </source>
</evidence>
<dbReference type="EMBL" id="CP023518">
    <property type="protein sequence ID" value="ATF78906.1"/>
    <property type="molecule type" value="Genomic_DNA"/>
</dbReference>
<accession>A0ABM6NXA3</accession>